<feature type="transmembrane region" description="Helical" evidence="4">
    <location>
        <begin position="208"/>
        <end position="231"/>
    </location>
</feature>
<keyword evidence="4" id="KW-0472">Membrane</keyword>
<dbReference type="GO" id="GO:0015920">
    <property type="term" value="P:lipopolysaccharide transport"/>
    <property type="evidence" value="ECO:0007669"/>
    <property type="project" value="TreeGrafter"/>
</dbReference>
<reference evidence="5 6" key="1">
    <citation type="submission" date="2019-02" db="EMBL/GenBank/DDBJ databases">
        <title>Deep-cultivation of Planctomycetes and their phenomic and genomic characterization uncovers novel biology.</title>
        <authorList>
            <person name="Wiegand S."/>
            <person name="Jogler M."/>
            <person name="Boedeker C."/>
            <person name="Pinto D."/>
            <person name="Vollmers J."/>
            <person name="Rivas-Marin E."/>
            <person name="Kohn T."/>
            <person name="Peeters S.H."/>
            <person name="Heuer A."/>
            <person name="Rast P."/>
            <person name="Oberbeckmann S."/>
            <person name="Bunk B."/>
            <person name="Jeske O."/>
            <person name="Meyerdierks A."/>
            <person name="Storesund J.E."/>
            <person name="Kallscheuer N."/>
            <person name="Luecker S."/>
            <person name="Lage O.M."/>
            <person name="Pohl T."/>
            <person name="Merkel B.J."/>
            <person name="Hornburger P."/>
            <person name="Mueller R.-W."/>
            <person name="Bruemmer F."/>
            <person name="Labrenz M."/>
            <person name="Spormann A.M."/>
            <person name="Op den Camp H."/>
            <person name="Overmann J."/>
            <person name="Amann R."/>
            <person name="Jetten M.S.M."/>
            <person name="Mascher T."/>
            <person name="Medema M.H."/>
            <person name="Devos D.P."/>
            <person name="Kaster A.-K."/>
            <person name="Ovreas L."/>
            <person name="Rohde M."/>
            <person name="Galperin M.Y."/>
            <person name="Jogler C."/>
        </authorList>
    </citation>
    <scope>NUCLEOTIDE SEQUENCE [LARGE SCALE GENOMIC DNA]</scope>
    <source>
        <strain evidence="5 6">EC9</strain>
    </source>
</reference>
<evidence type="ECO:0000256" key="2">
    <source>
        <dbReference type="ARBA" id="ARBA00007783"/>
    </source>
</evidence>
<feature type="transmembrane region" description="Helical" evidence="4">
    <location>
        <begin position="251"/>
        <end position="274"/>
    </location>
</feature>
<gene>
    <name evidence="5" type="ORF">EC9_31110</name>
</gene>
<evidence type="ECO:0000256" key="3">
    <source>
        <dbReference type="ARBA" id="ARBA00022448"/>
    </source>
</evidence>
<dbReference type="AlphaFoldDB" id="A0A517M221"/>
<comment type="subcellular location">
    <subcellularLocation>
        <location evidence="1">Cell inner membrane</location>
        <topology evidence="1">Multi-pass membrane protein</topology>
    </subcellularLocation>
</comment>
<dbReference type="Proteomes" id="UP000319557">
    <property type="component" value="Chromosome"/>
</dbReference>
<dbReference type="GO" id="GO:0005886">
    <property type="term" value="C:plasma membrane"/>
    <property type="evidence" value="ECO:0007669"/>
    <property type="project" value="UniProtKB-SubCell"/>
</dbReference>
<evidence type="ECO:0000313" key="6">
    <source>
        <dbReference type="Proteomes" id="UP000319557"/>
    </source>
</evidence>
<comment type="similarity">
    <text evidence="2">Belongs to the ABC-2 integral membrane protein family.</text>
</comment>
<feature type="transmembrane region" description="Helical" evidence="4">
    <location>
        <begin position="132"/>
        <end position="156"/>
    </location>
</feature>
<keyword evidence="3" id="KW-0813">Transport</keyword>
<dbReference type="EMBL" id="CP036261">
    <property type="protein sequence ID" value="QDS88916.1"/>
    <property type="molecule type" value="Genomic_DNA"/>
</dbReference>
<name>A0A517M221_9BACT</name>
<evidence type="ECO:0000256" key="4">
    <source>
        <dbReference type="SAM" id="Phobius"/>
    </source>
</evidence>
<keyword evidence="4" id="KW-0812">Transmembrane</keyword>
<dbReference type="PANTHER" id="PTHR30413:SF8">
    <property type="entry name" value="TRANSPORT PERMEASE PROTEIN"/>
    <property type="match status" value="1"/>
</dbReference>
<feature type="transmembrane region" description="Helical" evidence="4">
    <location>
        <begin position="91"/>
        <end position="111"/>
    </location>
</feature>
<proteinExistence type="inferred from homology"/>
<feature type="transmembrane region" description="Helical" evidence="4">
    <location>
        <begin position="168"/>
        <end position="196"/>
    </location>
</feature>
<dbReference type="OrthoDB" id="9794365at2"/>
<evidence type="ECO:0000313" key="5">
    <source>
        <dbReference type="EMBL" id="QDS88916.1"/>
    </source>
</evidence>
<feature type="transmembrane region" description="Helical" evidence="4">
    <location>
        <begin position="56"/>
        <end position="76"/>
    </location>
</feature>
<protein>
    <submittedName>
        <fullName evidence="5">ABC-2 type transporter</fullName>
    </submittedName>
</protein>
<keyword evidence="4" id="KW-1133">Transmembrane helix</keyword>
<organism evidence="5 6">
    <name type="scientific">Rosistilla ulvae</name>
    <dbReference type="NCBI Taxonomy" id="1930277"/>
    <lineage>
        <taxon>Bacteria</taxon>
        <taxon>Pseudomonadati</taxon>
        <taxon>Planctomycetota</taxon>
        <taxon>Planctomycetia</taxon>
        <taxon>Pirellulales</taxon>
        <taxon>Pirellulaceae</taxon>
        <taxon>Rosistilla</taxon>
    </lineage>
</organism>
<keyword evidence="6" id="KW-1185">Reference proteome</keyword>
<dbReference type="RefSeq" id="WP_145346466.1">
    <property type="nucleotide sequence ID" value="NZ_CP036261.1"/>
</dbReference>
<sequence length="287" mass="31217">MNDPRPVLRERVITPHGGFDAFTDAIAAMISDIPQSQALAWRMFLRDTRAMYRQSLLGYFWILLPPLATAAIWIFLNNEQLVSIDTGNAPVPIFVLTGTVLWTAFNMSVVGMQAIMAEARSVLSKVNFPHEALVLSGIGKALLNTMIPALVLIPALPAYGIAFSWSMLLFPLGFLTLVVFGCALGLILVPLSALYMDIGRAVQLGLRFGFFATPVIYALPASGSMHNLLLLNPITAPLVSSRYWLIGSESPFGVLTGITLILSFLALVAATVVFKVTMPHIIERMNA</sequence>
<dbReference type="PANTHER" id="PTHR30413">
    <property type="entry name" value="INNER MEMBRANE TRANSPORT PERMEASE"/>
    <property type="match status" value="1"/>
</dbReference>
<evidence type="ECO:0000256" key="1">
    <source>
        <dbReference type="ARBA" id="ARBA00004429"/>
    </source>
</evidence>
<dbReference type="KEGG" id="ruv:EC9_31110"/>
<accession>A0A517M221</accession>